<organism evidence="2 3">
    <name type="scientific">Verticillium longisporum</name>
    <name type="common">Verticillium dahliae var. longisporum</name>
    <dbReference type="NCBI Taxonomy" id="100787"/>
    <lineage>
        <taxon>Eukaryota</taxon>
        <taxon>Fungi</taxon>
        <taxon>Dikarya</taxon>
        <taxon>Ascomycota</taxon>
        <taxon>Pezizomycotina</taxon>
        <taxon>Sordariomycetes</taxon>
        <taxon>Hypocreomycetidae</taxon>
        <taxon>Glomerellales</taxon>
        <taxon>Plectosphaerellaceae</taxon>
        <taxon>Verticillium</taxon>
    </lineage>
</organism>
<sequence length="107" mass="11658">MSNTAAKSLLTLQMLLIRVIYLFRLDATQRATRLLALAVSNAHIIVEAREDLTTAERGGTRACQRADYGNSVYSGDGTILESRREGLGTSLRCQVRELDIVSDGGVC</sequence>
<name>A0A8I2ZTQ7_VERLO</name>
<keyword evidence="1" id="KW-0732">Signal</keyword>
<evidence type="ECO:0000313" key="2">
    <source>
        <dbReference type="EMBL" id="KAG7138786.1"/>
    </source>
</evidence>
<feature type="chain" id="PRO_5034428095" description="Secreted protein" evidence="1">
    <location>
        <begin position="23"/>
        <end position="107"/>
    </location>
</feature>
<dbReference type="AlphaFoldDB" id="A0A8I2ZTQ7"/>
<protein>
    <recommendedName>
        <fullName evidence="4">Secreted protein</fullName>
    </recommendedName>
</protein>
<evidence type="ECO:0000256" key="1">
    <source>
        <dbReference type="SAM" id="SignalP"/>
    </source>
</evidence>
<proteinExistence type="predicted"/>
<comment type="caution">
    <text evidence="2">The sequence shown here is derived from an EMBL/GenBank/DDBJ whole genome shotgun (WGS) entry which is preliminary data.</text>
</comment>
<dbReference type="EMBL" id="JAEMWZ010000067">
    <property type="protein sequence ID" value="KAG7138786.1"/>
    <property type="molecule type" value="Genomic_DNA"/>
</dbReference>
<dbReference type="Proteomes" id="UP000689129">
    <property type="component" value="Unassembled WGS sequence"/>
</dbReference>
<evidence type="ECO:0008006" key="4">
    <source>
        <dbReference type="Google" id="ProtNLM"/>
    </source>
</evidence>
<evidence type="ECO:0000313" key="3">
    <source>
        <dbReference type="Proteomes" id="UP000689129"/>
    </source>
</evidence>
<accession>A0A8I2ZTQ7</accession>
<reference evidence="2" key="1">
    <citation type="journal article" date="2021" name="Mol. Plant Pathol.">
        <title>A 20-kb lineage-specific genomic region tames virulence in pathogenic amphidiploid Verticillium longisporum.</title>
        <authorList>
            <person name="Harting R."/>
            <person name="Starke J."/>
            <person name="Kusch H."/>
            <person name="Poggeler S."/>
            <person name="Maurus I."/>
            <person name="Schluter R."/>
            <person name="Landesfeind M."/>
            <person name="Bulla I."/>
            <person name="Nowrousian M."/>
            <person name="de Jonge R."/>
            <person name="Stahlhut G."/>
            <person name="Hoff K.J."/>
            <person name="Asshauer K.P."/>
            <person name="Thurmer A."/>
            <person name="Stanke M."/>
            <person name="Daniel R."/>
            <person name="Morgenstern B."/>
            <person name="Thomma B.P.H.J."/>
            <person name="Kronstad J.W."/>
            <person name="Braus-Stromeyer S.A."/>
            <person name="Braus G.H."/>
        </authorList>
    </citation>
    <scope>NUCLEOTIDE SEQUENCE</scope>
    <source>
        <strain evidence="2">Vl32</strain>
    </source>
</reference>
<gene>
    <name evidence="2" type="ORF">HYQ45_004112</name>
</gene>
<feature type="signal peptide" evidence="1">
    <location>
        <begin position="1"/>
        <end position="22"/>
    </location>
</feature>